<dbReference type="Proteomes" id="UP000216361">
    <property type="component" value="Unassembled WGS sequence"/>
</dbReference>
<feature type="region of interest" description="Disordered" evidence="1">
    <location>
        <begin position="33"/>
        <end position="61"/>
    </location>
</feature>
<evidence type="ECO:0000313" key="2">
    <source>
        <dbReference type="EMBL" id="OYQ22165.1"/>
    </source>
</evidence>
<reference evidence="2 3" key="1">
    <citation type="submission" date="2017-07" db="EMBL/GenBank/DDBJ databases">
        <title>Elstera cyanobacteriorum sp. nov., a novel bacterium isolated from cyanobacterial aggregates in a eutrophic lake.</title>
        <authorList>
            <person name="Cai H."/>
        </authorList>
    </citation>
    <scope>NUCLEOTIDE SEQUENCE [LARGE SCALE GENOMIC DNA]</scope>
    <source>
        <strain evidence="2 3">TH019</strain>
    </source>
</reference>
<evidence type="ECO:0000313" key="3">
    <source>
        <dbReference type="Proteomes" id="UP000216361"/>
    </source>
</evidence>
<dbReference type="EMBL" id="NOXS01000015">
    <property type="protein sequence ID" value="OYQ22165.1"/>
    <property type="molecule type" value="Genomic_DNA"/>
</dbReference>
<comment type="caution">
    <text evidence="2">The sequence shown here is derived from an EMBL/GenBank/DDBJ whole genome shotgun (WGS) entry which is preliminary data.</text>
</comment>
<name>A0A255Y0K5_9PROT</name>
<sequence>MPAFGNRIVSVDTAIARRAATLPVPSVAVDSLAAAPSRAPARKPAPSIDDDVAEASPKVRAGSSSLNFEPNNLVLSLLRF</sequence>
<protein>
    <submittedName>
        <fullName evidence="2">Uncharacterized protein</fullName>
    </submittedName>
</protein>
<accession>A0A255Y0K5</accession>
<dbReference type="AlphaFoldDB" id="A0A255Y0K5"/>
<evidence type="ECO:0000256" key="1">
    <source>
        <dbReference type="SAM" id="MobiDB-lite"/>
    </source>
</evidence>
<gene>
    <name evidence="2" type="ORF">CHR90_00630</name>
</gene>
<organism evidence="2 3">
    <name type="scientific">Elstera cyanobacteriorum</name>
    <dbReference type="NCBI Taxonomy" id="2022747"/>
    <lineage>
        <taxon>Bacteria</taxon>
        <taxon>Pseudomonadati</taxon>
        <taxon>Pseudomonadota</taxon>
        <taxon>Alphaproteobacteria</taxon>
        <taxon>Rhodospirillales</taxon>
        <taxon>Rhodospirillaceae</taxon>
        <taxon>Elstera</taxon>
    </lineage>
</organism>
<keyword evidence="3" id="KW-1185">Reference proteome</keyword>
<feature type="compositionally biased region" description="Low complexity" evidence="1">
    <location>
        <begin position="33"/>
        <end position="47"/>
    </location>
</feature>
<proteinExistence type="predicted"/>